<name>A0AAC9AMJ8_9ACTN</name>
<evidence type="ECO:0000256" key="2">
    <source>
        <dbReference type="SAM" id="SignalP"/>
    </source>
</evidence>
<feature type="chain" id="PRO_5041955870" description="Secreted protein" evidence="2">
    <location>
        <begin position="25"/>
        <end position="163"/>
    </location>
</feature>
<protein>
    <recommendedName>
        <fullName evidence="5">Secreted protein</fullName>
    </recommendedName>
</protein>
<dbReference type="AlphaFoldDB" id="A0AAC9AMJ8"/>
<feature type="signal peptide" evidence="2">
    <location>
        <begin position="1"/>
        <end position="24"/>
    </location>
</feature>
<evidence type="ECO:0000256" key="1">
    <source>
        <dbReference type="SAM" id="MobiDB-lite"/>
    </source>
</evidence>
<organism evidence="3 4">
    <name type="scientific">Acidipropionibacterium acidipropionici</name>
    <dbReference type="NCBI Taxonomy" id="1748"/>
    <lineage>
        <taxon>Bacteria</taxon>
        <taxon>Bacillati</taxon>
        <taxon>Actinomycetota</taxon>
        <taxon>Actinomycetes</taxon>
        <taxon>Propionibacteriales</taxon>
        <taxon>Propionibacteriaceae</taxon>
        <taxon>Acidipropionibacterium</taxon>
    </lineage>
</organism>
<sequence>MKPRRLVAAVLIAPALIIAGIRLAPDPASPATPTAAPTPTQTPCTSTTPVPASTPTPTLSAAGLRARNTASAFTRAWLDPNPTTRARGLETTATADLAGQLAVTDTRRIPHAQLAGNPPVTLSQADTAATARAVLSNQQSLTLDLVADPQAATGWRVTDVLPN</sequence>
<keyword evidence="2" id="KW-0732">Signal</keyword>
<gene>
    <name evidence="3" type="ORF">AXH35_00120</name>
</gene>
<dbReference type="Proteomes" id="UP000075221">
    <property type="component" value="Chromosome"/>
</dbReference>
<accession>A0AAC9AMJ8</accession>
<evidence type="ECO:0008006" key="5">
    <source>
        <dbReference type="Google" id="ProtNLM"/>
    </source>
</evidence>
<evidence type="ECO:0000313" key="4">
    <source>
        <dbReference type="Proteomes" id="UP000075221"/>
    </source>
</evidence>
<proteinExistence type="predicted"/>
<dbReference type="EMBL" id="CP014352">
    <property type="protein sequence ID" value="AMS04122.1"/>
    <property type="molecule type" value="Genomic_DNA"/>
</dbReference>
<reference evidence="3 4" key="1">
    <citation type="submission" date="2016-02" db="EMBL/GenBank/DDBJ databases">
        <title>Complete Genome Sequence of Propionibacterium acidipropionici ATCC 55737.</title>
        <authorList>
            <person name="Luna Flores C.H."/>
            <person name="Nielsen L.K."/>
            <person name="Marcellin E."/>
        </authorList>
    </citation>
    <scope>NUCLEOTIDE SEQUENCE [LARGE SCALE GENOMIC DNA]</scope>
    <source>
        <strain evidence="3 4">ATCC 55737</strain>
    </source>
</reference>
<feature type="region of interest" description="Disordered" evidence="1">
    <location>
        <begin position="28"/>
        <end position="60"/>
    </location>
</feature>
<evidence type="ECO:0000313" key="3">
    <source>
        <dbReference type="EMBL" id="AMS04122.1"/>
    </source>
</evidence>
<dbReference type="RefSeq" id="WP_062818715.1">
    <property type="nucleotide sequence ID" value="NZ_CP014352.1"/>
</dbReference>